<keyword evidence="1" id="KW-1133">Transmembrane helix</keyword>
<dbReference type="GeneID" id="31772309"/>
<keyword evidence="1" id="KW-0472">Membrane</keyword>
<sequence>MMEKGESKKGMGCWAILTISVGMFIFWWYIYPIIPFEVKTYYIGWIESDKEIEKIIWRDSFVEYEVNMLLVLGYDKNKSYRVQKLLEKLRKVDSNKYKLLVVYGSRIKRIKKSMDNICTFDVLEFERNIPENKIHYYLIDRRIPAISPEFWGIRIIDYSTKISLLNVIVQNVVDIYYGQSIRLLNNKYYQQYIK</sequence>
<reference evidence="2 3" key="1">
    <citation type="submission" date="2018-12" db="EMBL/GenBank/DDBJ databases">
        <title>Genome sequence from the cellulolytic species, Caldicellulosiruptor changbaiensis.</title>
        <authorList>
            <person name="Blumer-Schuette S.E."/>
            <person name="Mendoza C."/>
        </authorList>
    </citation>
    <scope>NUCLEOTIDE SEQUENCE [LARGE SCALE GENOMIC DNA]</scope>
    <source>
        <strain evidence="2 3">CBS-Z</strain>
    </source>
</reference>
<evidence type="ECO:0000313" key="3">
    <source>
        <dbReference type="Proteomes" id="UP000282930"/>
    </source>
</evidence>
<evidence type="ECO:0000313" key="2">
    <source>
        <dbReference type="EMBL" id="AZT90106.1"/>
    </source>
</evidence>
<protein>
    <submittedName>
        <fullName evidence="2">Uncharacterized protein</fullName>
    </submittedName>
</protein>
<proteinExistence type="predicted"/>
<keyword evidence="3" id="KW-1185">Reference proteome</keyword>
<organism evidence="2 3">
    <name type="scientific">Caldicellulosiruptor changbaiensis</name>
    <dbReference type="NCBI Taxonomy" id="1222016"/>
    <lineage>
        <taxon>Bacteria</taxon>
        <taxon>Bacillati</taxon>
        <taxon>Bacillota</taxon>
        <taxon>Bacillota incertae sedis</taxon>
        <taxon>Caldicellulosiruptorales</taxon>
        <taxon>Caldicellulosiruptoraceae</taxon>
        <taxon>Caldicellulosiruptor</taxon>
    </lineage>
</organism>
<name>A0A3T0D4X6_9FIRM</name>
<evidence type="ECO:0000256" key="1">
    <source>
        <dbReference type="SAM" id="Phobius"/>
    </source>
</evidence>
<dbReference type="RefSeq" id="WP_015907483.1">
    <property type="nucleotide sequence ID" value="NZ_CP034791.1"/>
</dbReference>
<dbReference type="AlphaFoldDB" id="A0A3T0D4X6"/>
<keyword evidence="1" id="KW-0812">Transmembrane</keyword>
<dbReference type="EMBL" id="CP034791">
    <property type="protein sequence ID" value="AZT90106.1"/>
    <property type="molecule type" value="Genomic_DNA"/>
</dbReference>
<dbReference type="KEGG" id="ccha:ELD05_05300"/>
<dbReference type="Proteomes" id="UP000282930">
    <property type="component" value="Chromosome"/>
</dbReference>
<gene>
    <name evidence="2" type="ORF">ELD05_05300</name>
</gene>
<feature type="transmembrane region" description="Helical" evidence="1">
    <location>
        <begin position="12"/>
        <end position="31"/>
    </location>
</feature>
<accession>A0A3T0D4X6</accession>